<name>A0A1N6K7D1_9BACT</name>
<dbReference type="STRING" id="536979.SAMN04488055_5243"/>
<reference evidence="3 4" key="1">
    <citation type="submission" date="2016-11" db="EMBL/GenBank/DDBJ databases">
        <authorList>
            <person name="Jaros S."/>
            <person name="Januszkiewicz K."/>
            <person name="Wedrychowicz H."/>
        </authorList>
    </citation>
    <scope>NUCLEOTIDE SEQUENCE [LARGE SCALE GENOMIC DNA]</scope>
    <source>
        <strain evidence="3 4">DSM 24787</strain>
    </source>
</reference>
<sequence>MAKILLLFAHPAFERSRIHAALLKAAAGLPDVTLHDLYEVYPDFDVVPRIEQKLLSEHDIIIFQHPFYWYSGPALLKQWIDLVLQHGWAYGHEGVALKGKYLMNVISAGGKEQSYSPEGHHGYPLKQFMLPFEQTATLCNMQYLPPFVVHDSNSLSAQQLSTYTAAYVELLKGLQSGKIDLPQAQQQYYINALVGAPDHLS</sequence>
<evidence type="ECO:0000313" key="3">
    <source>
        <dbReference type="EMBL" id="SIO52504.1"/>
    </source>
</evidence>
<keyword evidence="4" id="KW-1185">Reference proteome</keyword>
<protein>
    <submittedName>
        <fullName evidence="3">Kef-type potassium/proton antiporter accessory protein, CPA2 family</fullName>
    </submittedName>
</protein>
<gene>
    <name evidence="3" type="ORF">SAMN04488055_5243</name>
</gene>
<proteinExistence type="predicted"/>
<evidence type="ECO:0000313" key="4">
    <source>
        <dbReference type="Proteomes" id="UP000185003"/>
    </source>
</evidence>
<dbReference type="RefSeq" id="WP_074242494.1">
    <property type="nucleotide sequence ID" value="NZ_FSRA01000002.1"/>
</dbReference>
<dbReference type="GO" id="GO:0009055">
    <property type="term" value="F:electron transfer activity"/>
    <property type="evidence" value="ECO:0007669"/>
    <property type="project" value="TreeGrafter"/>
</dbReference>
<dbReference type="InterPro" id="IPR029039">
    <property type="entry name" value="Flavoprotein-like_sf"/>
</dbReference>
<dbReference type="GO" id="GO:0010181">
    <property type="term" value="F:FMN binding"/>
    <property type="evidence" value="ECO:0007669"/>
    <property type="project" value="TreeGrafter"/>
</dbReference>
<dbReference type="GO" id="GO:0003955">
    <property type="term" value="F:NAD(P)H dehydrogenase (quinone) activity"/>
    <property type="evidence" value="ECO:0007669"/>
    <property type="project" value="TreeGrafter"/>
</dbReference>
<dbReference type="Proteomes" id="UP000185003">
    <property type="component" value="Unassembled WGS sequence"/>
</dbReference>
<evidence type="ECO:0000256" key="1">
    <source>
        <dbReference type="ARBA" id="ARBA00023002"/>
    </source>
</evidence>
<dbReference type="PANTHER" id="PTHR47307">
    <property type="entry name" value="GLUTATHIONE-REGULATED POTASSIUM-EFFLUX SYSTEM ANCILLARY PROTEIN KEFG"/>
    <property type="match status" value="1"/>
</dbReference>
<evidence type="ECO:0000259" key="2">
    <source>
        <dbReference type="Pfam" id="PF02525"/>
    </source>
</evidence>
<dbReference type="Pfam" id="PF02525">
    <property type="entry name" value="Flavodoxin_2"/>
    <property type="match status" value="1"/>
</dbReference>
<dbReference type="EMBL" id="FSRA01000002">
    <property type="protein sequence ID" value="SIO52504.1"/>
    <property type="molecule type" value="Genomic_DNA"/>
</dbReference>
<dbReference type="PANTHER" id="PTHR47307:SF1">
    <property type="entry name" value="GLUTATHIONE-REGULATED POTASSIUM-EFFLUX SYSTEM ANCILLARY PROTEIN KEFG"/>
    <property type="match status" value="1"/>
</dbReference>
<dbReference type="Gene3D" id="3.40.50.360">
    <property type="match status" value="1"/>
</dbReference>
<feature type="domain" description="Flavodoxin-like fold" evidence="2">
    <location>
        <begin position="3"/>
        <end position="169"/>
    </location>
</feature>
<dbReference type="OrthoDB" id="652200at2"/>
<dbReference type="InterPro" id="IPR003680">
    <property type="entry name" value="Flavodoxin_fold"/>
</dbReference>
<organism evidence="3 4">
    <name type="scientific">Chitinophaga niabensis</name>
    <dbReference type="NCBI Taxonomy" id="536979"/>
    <lineage>
        <taxon>Bacteria</taxon>
        <taxon>Pseudomonadati</taxon>
        <taxon>Bacteroidota</taxon>
        <taxon>Chitinophagia</taxon>
        <taxon>Chitinophagales</taxon>
        <taxon>Chitinophagaceae</taxon>
        <taxon>Chitinophaga</taxon>
    </lineage>
</organism>
<accession>A0A1N6K7D1</accession>
<dbReference type="AlphaFoldDB" id="A0A1N6K7D1"/>
<dbReference type="SUPFAM" id="SSF52218">
    <property type="entry name" value="Flavoproteins"/>
    <property type="match status" value="1"/>
</dbReference>
<keyword evidence="1" id="KW-0560">Oxidoreductase</keyword>
<dbReference type="InterPro" id="IPR046980">
    <property type="entry name" value="KefG/KefF"/>
</dbReference>